<feature type="domain" description="PAC" evidence="7">
    <location>
        <begin position="100"/>
        <end position="151"/>
    </location>
</feature>
<evidence type="ECO:0000259" key="7">
    <source>
        <dbReference type="PROSITE" id="PS50113"/>
    </source>
</evidence>
<keyword evidence="11" id="KW-1185">Reference proteome</keyword>
<feature type="domain" description="PAS" evidence="6">
    <location>
        <begin position="650"/>
        <end position="719"/>
    </location>
</feature>
<dbReference type="PROSITE" id="PS50113">
    <property type="entry name" value="PAC"/>
    <property type="match status" value="3"/>
</dbReference>
<dbReference type="SMART" id="SM00052">
    <property type="entry name" value="EAL"/>
    <property type="match status" value="1"/>
</dbReference>
<feature type="domain" description="PAC" evidence="7">
    <location>
        <begin position="724"/>
        <end position="774"/>
    </location>
</feature>
<dbReference type="GO" id="GO:0071111">
    <property type="term" value="F:cyclic-guanylate-specific phosphodiesterase activity"/>
    <property type="evidence" value="ECO:0007669"/>
    <property type="project" value="UniProtKB-EC"/>
</dbReference>
<dbReference type="Gene3D" id="3.30.70.270">
    <property type="match status" value="1"/>
</dbReference>
<dbReference type="Proteomes" id="UP000185766">
    <property type="component" value="Unassembled WGS sequence"/>
</dbReference>
<feature type="domain" description="EAL" evidence="8">
    <location>
        <begin position="953"/>
        <end position="1210"/>
    </location>
</feature>
<feature type="domain" description="PAS" evidence="6">
    <location>
        <begin position="396"/>
        <end position="468"/>
    </location>
</feature>
<protein>
    <recommendedName>
        <fullName evidence="3">cyclic-guanylate-specific phosphodiesterase</fullName>
        <ecNumber evidence="3">3.1.4.52</ecNumber>
    </recommendedName>
</protein>
<dbReference type="EMBL" id="FOAS01000015">
    <property type="protein sequence ID" value="SEL61435.1"/>
    <property type="molecule type" value="Genomic_DNA"/>
</dbReference>
<gene>
    <name evidence="10" type="ORF">SAMN05216214_11552</name>
</gene>
<dbReference type="CDD" id="cd01949">
    <property type="entry name" value="GGDEF"/>
    <property type="match status" value="1"/>
</dbReference>
<dbReference type="Pfam" id="PF00563">
    <property type="entry name" value="EAL"/>
    <property type="match status" value="1"/>
</dbReference>
<dbReference type="InterPro" id="IPR035919">
    <property type="entry name" value="EAL_sf"/>
</dbReference>
<dbReference type="PROSITE" id="PS50883">
    <property type="entry name" value="EAL"/>
    <property type="match status" value="1"/>
</dbReference>
<dbReference type="CDD" id="cd00130">
    <property type="entry name" value="PAS"/>
    <property type="match status" value="5"/>
</dbReference>
<feature type="domain" description="PAS" evidence="6">
    <location>
        <begin position="51"/>
        <end position="96"/>
    </location>
</feature>
<dbReference type="Pfam" id="PF00990">
    <property type="entry name" value="GGDEF"/>
    <property type="match status" value="1"/>
</dbReference>
<feature type="domain" description="GGDEF" evidence="9">
    <location>
        <begin position="806"/>
        <end position="944"/>
    </location>
</feature>
<evidence type="ECO:0000259" key="8">
    <source>
        <dbReference type="PROSITE" id="PS50883"/>
    </source>
</evidence>
<dbReference type="Pfam" id="PF13188">
    <property type="entry name" value="PAS_8"/>
    <property type="match status" value="1"/>
</dbReference>
<dbReference type="InterPro" id="IPR035965">
    <property type="entry name" value="PAS-like_dom_sf"/>
</dbReference>
<dbReference type="InterPro" id="IPR052155">
    <property type="entry name" value="Biofilm_reg_signaling"/>
</dbReference>
<evidence type="ECO:0000313" key="10">
    <source>
        <dbReference type="EMBL" id="SEL61435.1"/>
    </source>
</evidence>
<dbReference type="SUPFAM" id="SSF141868">
    <property type="entry name" value="EAL domain-like"/>
    <property type="match status" value="1"/>
</dbReference>
<dbReference type="SUPFAM" id="SSF55073">
    <property type="entry name" value="Nucleotide cyclase"/>
    <property type="match status" value="1"/>
</dbReference>
<evidence type="ECO:0000259" key="9">
    <source>
        <dbReference type="PROSITE" id="PS50887"/>
    </source>
</evidence>
<dbReference type="AlphaFoldDB" id="A0A1H7RMR2"/>
<dbReference type="GO" id="GO:0071732">
    <property type="term" value="P:cellular response to nitric oxide"/>
    <property type="evidence" value="ECO:0007669"/>
    <property type="project" value="UniProtKB-ARBA"/>
</dbReference>
<evidence type="ECO:0000313" key="11">
    <source>
        <dbReference type="Proteomes" id="UP000185766"/>
    </source>
</evidence>
<dbReference type="InterPro" id="IPR000160">
    <property type="entry name" value="GGDEF_dom"/>
</dbReference>
<dbReference type="InterPro" id="IPR001610">
    <property type="entry name" value="PAC"/>
</dbReference>
<dbReference type="EC" id="3.1.4.52" evidence="3"/>
<dbReference type="PROSITE" id="PS50112">
    <property type="entry name" value="PAS"/>
    <property type="match status" value="3"/>
</dbReference>
<comment type="cofactor">
    <cofactor evidence="1">
        <name>Mg(2+)</name>
        <dbReference type="ChEBI" id="CHEBI:18420"/>
    </cofactor>
</comment>
<evidence type="ECO:0000256" key="1">
    <source>
        <dbReference type="ARBA" id="ARBA00001946"/>
    </source>
</evidence>
<organism evidence="10 11">
    <name type="scientific">Atopomonas hussainii</name>
    <dbReference type="NCBI Taxonomy" id="1429083"/>
    <lineage>
        <taxon>Bacteria</taxon>
        <taxon>Pseudomonadati</taxon>
        <taxon>Pseudomonadota</taxon>
        <taxon>Gammaproteobacteria</taxon>
        <taxon>Pseudomonadales</taxon>
        <taxon>Pseudomonadaceae</taxon>
        <taxon>Atopomonas</taxon>
    </lineage>
</organism>
<keyword evidence="4" id="KW-0973">c-di-GMP</keyword>
<dbReference type="InterPro" id="IPR000700">
    <property type="entry name" value="PAS-assoc_C"/>
</dbReference>
<evidence type="ECO:0000256" key="2">
    <source>
        <dbReference type="ARBA" id="ARBA00004533"/>
    </source>
</evidence>
<comment type="catalytic activity">
    <reaction evidence="5">
        <text>3',3'-c-di-GMP + H2O = 5'-phosphoguanylyl(3'-&gt;5')guanosine + H(+)</text>
        <dbReference type="Rhea" id="RHEA:24902"/>
        <dbReference type="ChEBI" id="CHEBI:15377"/>
        <dbReference type="ChEBI" id="CHEBI:15378"/>
        <dbReference type="ChEBI" id="CHEBI:58754"/>
        <dbReference type="ChEBI" id="CHEBI:58805"/>
        <dbReference type="EC" id="3.1.4.52"/>
    </reaction>
    <physiologicalReaction direction="left-to-right" evidence="5">
        <dbReference type="Rhea" id="RHEA:24903"/>
    </physiologicalReaction>
</comment>
<dbReference type="SMART" id="SM00091">
    <property type="entry name" value="PAS"/>
    <property type="match status" value="6"/>
</dbReference>
<dbReference type="Pfam" id="PF13426">
    <property type="entry name" value="PAS_9"/>
    <property type="match status" value="3"/>
</dbReference>
<evidence type="ECO:0000256" key="3">
    <source>
        <dbReference type="ARBA" id="ARBA00012282"/>
    </source>
</evidence>
<dbReference type="SUPFAM" id="SSF55785">
    <property type="entry name" value="PYP-like sensor domain (PAS domain)"/>
    <property type="match status" value="6"/>
</dbReference>
<sequence>MPNTPPRPAPLFAPAPLSQSPYFNRHKLYETLTAQGIALCLWNLDTLEARWSDGAHQLLDIEPYELPGNASAYLNLVHPEDRAALSHVLQQWATSSQGSREVQHRHIDRQGHVRWISLSGELFQHEDGTRTIMAVMREVSQRRERQQALEGLERQLDMLLSTSLEALLIYERASGRIRYGNPRFCELFNWAQNTLQRYTVQQLNWLPEALLKRIENEPGLLEETTLLDPHKQQLSGLLHTRQLKQEEHTLVFVGFYDLTRLHQTEAQLRNSEAKFISSFHNSPNACSISDLASGRFIEVNINFAHLLGYDVNAIRGKTSLELGIWAQPEQRTELVQLLKKQPRLRGNCVHLRRKDGSVGEYRLHADRVQLQGRDSLCLTLFDLSNEHHQQDALRESQERLNLALTAAQLGTWESDINKRWLLGDSLTCRLHGLEDERYDNSLSEYLKLVHPKDKEHIYKALDAVINGSREQYNATYRVIYPNGERRYLESVAQLQTDAHGNPLKLIGVLRDVTQQILDQQRLKSSEERFASLFQVSPAPVSLSRIRDGRLIDVNLRFLETFGFKRDTLLNTPVEELHFWANLEARQIAFEKLKQDGQLENYPCEFLHADGHKVFCEVSTRFLTVDGQTCILSTFHNTTHTQAAERALRASQAKFAQAFHSSPDSITITEISTGRYIEVNEGFSQFTGWSMEEAIGHTANDLKIWANPDDREELISMLKRDGKIQDHEFMGRHKNGELLPVLLSVTPIELEGKQCLLMTSRDLRKQKQAEERIQHLAYHDALTGLPNRALLLDRLEQQLLILERQKLSGALMFMDLDHFKHINDSLGHACGDAVLQEVAQRLSKQLRGEDTIARLGGDEFVILLFGLQGERDEVRQHVTQIAEKIRRSVAEPMLIDSHNLQITPSIGIALIPDHGNSAERLLMHADLALYKAKDAGRNTAQVFKRSLQQAANKRLQLEGELRQALSSQQFQLHYQPQVALPSRQATGAEALLRWYHPERGPQSPADFIHILEETGLIIEVGNWVIQQACTLLAKLLAQGLIDAERFTLAVNISPRQFRHAQFVEHVEYALATSGIDGRLLKLEITEGIVISDFDDTVAKMRQLKQHGVGFAIDDFGTGYSSLTYLKRMPVDVLKIDQSFVRDCTQDLNDAGIIQAIIAMAHSLNLQLIAEGVEDDAQQRFLLDNACRRAQGYFYSKPLNEADFLRWLAEQKAKA</sequence>
<dbReference type="PANTHER" id="PTHR44757:SF2">
    <property type="entry name" value="BIOFILM ARCHITECTURE MAINTENANCE PROTEIN MBAA"/>
    <property type="match status" value="1"/>
</dbReference>
<evidence type="ECO:0000256" key="4">
    <source>
        <dbReference type="ARBA" id="ARBA00022636"/>
    </source>
</evidence>
<dbReference type="Gene3D" id="3.30.450.20">
    <property type="entry name" value="PAS domain"/>
    <property type="match status" value="6"/>
</dbReference>
<dbReference type="FunFam" id="3.30.70.270:FF:000001">
    <property type="entry name" value="Diguanylate cyclase domain protein"/>
    <property type="match status" value="1"/>
</dbReference>
<dbReference type="GO" id="GO:0005886">
    <property type="term" value="C:plasma membrane"/>
    <property type="evidence" value="ECO:0007669"/>
    <property type="project" value="UniProtKB-SubCell"/>
</dbReference>
<accession>A0A1H7RMR2</accession>
<dbReference type="SMART" id="SM00267">
    <property type="entry name" value="GGDEF"/>
    <property type="match status" value="1"/>
</dbReference>
<reference evidence="10 11" key="1">
    <citation type="submission" date="2016-10" db="EMBL/GenBank/DDBJ databases">
        <authorList>
            <person name="de Groot N.N."/>
        </authorList>
    </citation>
    <scope>NUCLEOTIDE SEQUENCE [LARGE SCALE GENOMIC DNA]</scope>
    <source>
        <strain evidence="10 11">JCM 19513</strain>
    </source>
</reference>
<dbReference type="InterPro" id="IPR043128">
    <property type="entry name" value="Rev_trsase/Diguanyl_cyclase"/>
</dbReference>
<name>A0A1H7RMR2_9GAMM</name>
<dbReference type="InterPro" id="IPR029787">
    <property type="entry name" value="Nucleotide_cyclase"/>
</dbReference>
<dbReference type="STRING" id="1429083.GCA_001885685_01181"/>
<dbReference type="FunFam" id="3.20.20.450:FF:000001">
    <property type="entry name" value="Cyclic di-GMP phosphodiesterase yahA"/>
    <property type="match status" value="1"/>
</dbReference>
<dbReference type="NCBIfam" id="TIGR00229">
    <property type="entry name" value="sensory_box"/>
    <property type="match status" value="5"/>
</dbReference>
<comment type="subcellular location">
    <subcellularLocation>
        <location evidence="2">Cell inner membrane</location>
    </subcellularLocation>
</comment>
<dbReference type="PANTHER" id="PTHR44757">
    <property type="entry name" value="DIGUANYLATE CYCLASE DGCP"/>
    <property type="match status" value="1"/>
</dbReference>
<dbReference type="SMART" id="SM00086">
    <property type="entry name" value="PAC"/>
    <property type="match status" value="3"/>
</dbReference>
<dbReference type="RefSeq" id="WP_083394339.1">
    <property type="nucleotide sequence ID" value="NZ_FOAS01000015.1"/>
</dbReference>
<evidence type="ECO:0000259" key="6">
    <source>
        <dbReference type="PROSITE" id="PS50112"/>
    </source>
</evidence>
<dbReference type="Gene3D" id="3.20.20.450">
    <property type="entry name" value="EAL domain"/>
    <property type="match status" value="1"/>
</dbReference>
<dbReference type="Pfam" id="PF08447">
    <property type="entry name" value="PAS_3"/>
    <property type="match status" value="2"/>
</dbReference>
<dbReference type="InterPro" id="IPR001633">
    <property type="entry name" value="EAL_dom"/>
</dbReference>
<feature type="domain" description="PAC" evidence="7">
    <location>
        <begin position="472"/>
        <end position="524"/>
    </location>
</feature>
<dbReference type="InterPro" id="IPR013655">
    <property type="entry name" value="PAS_fold_3"/>
</dbReference>
<dbReference type="InterPro" id="IPR000014">
    <property type="entry name" value="PAS"/>
</dbReference>
<dbReference type="NCBIfam" id="TIGR00254">
    <property type="entry name" value="GGDEF"/>
    <property type="match status" value="1"/>
</dbReference>
<dbReference type="CDD" id="cd01948">
    <property type="entry name" value="EAL"/>
    <property type="match status" value="1"/>
</dbReference>
<proteinExistence type="predicted"/>
<dbReference type="PROSITE" id="PS50887">
    <property type="entry name" value="GGDEF"/>
    <property type="match status" value="1"/>
</dbReference>
<evidence type="ECO:0000256" key="5">
    <source>
        <dbReference type="ARBA" id="ARBA00051114"/>
    </source>
</evidence>